<evidence type="ECO:0000256" key="1">
    <source>
        <dbReference type="SAM" id="MobiDB-lite"/>
    </source>
</evidence>
<sequence length="58" mass="6225">MNAESPQKTENEEEKADLVQSWALLKFGQESSSDGGTHSLKRTAAVSASTGRKGTSRE</sequence>
<protein>
    <submittedName>
        <fullName evidence="2">Uncharacterized protein</fullName>
    </submittedName>
</protein>
<proteinExistence type="predicted"/>
<evidence type="ECO:0000313" key="2">
    <source>
        <dbReference type="EMBL" id="CAK7339826.1"/>
    </source>
</evidence>
<evidence type="ECO:0000313" key="3">
    <source>
        <dbReference type="Proteomes" id="UP001314170"/>
    </source>
</evidence>
<dbReference type="Proteomes" id="UP001314170">
    <property type="component" value="Unassembled WGS sequence"/>
</dbReference>
<feature type="compositionally biased region" description="Polar residues" evidence="1">
    <location>
        <begin position="46"/>
        <end position="58"/>
    </location>
</feature>
<dbReference type="EMBL" id="CAWUPB010001158">
    <property type="protein sequence ID" value="CAK7339826.1"/>
    <property type="molecule type" value="Genomic_DNA"/>
</dbReference>
<feature type="region of interest" description="Disordered" evidence="1">
    <location>
        <begin position="29"/>
        <end position="58"/>
    </location>
</feature>
<reference evidence="2 3" key="1">
    <citation type="submission" date="2024-01" db="EMBL/GenBank/DDBJ databases">
        <authorList>
            <person name="Waweru B."/>
        </authorList>
    </citation>
    <scope>NUCLEOTIDE SEQUENCE [LARGE SCALE GENOMIC DNA]</scope>
</reference>
<keyword evidence="3" id="KW-1185">Reference proteome</keyword>
<name>A0AAV1RSZ0_9ROSI</name>
<gene>
    <name evidence="2" type="ORF">DCAF_LOCUS14902</name>
</gene>
<accession>A0AAV1RSZ0</accession>
<organism evidence="2 3">
    <name type="scientific">Dovyalis caffra</name>
    <dbReference type="NCBI Taxonomy" id="77055"/>
    <lineage>
        <taxon>Eukaryota</taxon>
        <taxon>Viridiplantae</taxon>
        <taxon>Streptophyta</taxon>
        <taxon>Embryophyta</taxon>
        <taxon>Tracheophyta</taxon>
        <taxon>Spermatophyta</taxon>
        <taxon>Magnoliopsida</taxon>
        <taxon>eudicotyledons</taxon>
        <taxon>Gunneridae</taxon>
        <taxon>Pentapetalae</taxon>
        <taxon>rosids</taxon>
        <taxon>fabids</taxon>
        <taxon>Malpighiales</taxon>
        <taxon>Salicaceae</taxon>
        <taxon>Flacourtieae</taxon>
        <taxon>Dovyalis</taxon>
    </lineage>
</organism>
<dbReference type="AlphaFoldDB" id="A0AAV1RSZ0"/>
<comment type="caution">
    <text evidence="2">The sequence shown here is derived from an EMBL/GenBank/DDBJ whole genome shotgun (WGS) entry which is preliminary data.</text>
</comment>